<evidence type="ECO:0000313" key="3">
    <source>
        <dbReference type="EMBL" id="GLS72754.1"/>
    </source>
</evidence>
<evidence type="ECO:0000313" key="4">
    <source>
        <dbReference type="Proteomes" id="UP001157440"/>
    </source>
</evidence>
<dbReference type="Pfam" id="PF02481">
    <property type="entry name" value="DNA_processg_A"/>
    <property type="match status" value="1"/>
</dbReference>
<dbReference type="SUPFAM" id="SSF47781">
    <property type="entry name" value="RuvA domain 2-like"/>
    <property type="match status" value="1"/>
</dbReference>
<proteinExistence type="inferred from homology"/>
<sequence>MPLMRDIDTKSPAGIVALMSLRGLGPTGAERLAERFGTLGEVFDAEPRGLRGIVTAAAAASLRDADAVADALARAARTLDQADRLGVRVLSVHDGDYPAALRDLQDRPPILYAKGDLRAIERSVACIGTREPSEFGRKVTAAIVRRLVEAGWTIVSGLAIGVDELSHATALRSGGRTVAVMGGGLDGVYPRQNARLADEIVDGGGALLSEQAFGIPPAPRNLVQRDRLQSGLSVATFVMQTDVKGGSMHTVRFTLMQGRLLFAPVPRARHAEEPKSRGILALTQVPGRRLSAMVGATGEYAELLLRRFGENAVAIPLESGDDYPAMLDAIEGRLSPARPGGEGRATAQISMI</sequence>
<dbReference type="EMBL" id="BSPL01000023">
    <property type="protein sequence ID" value="GLS72754.1"/>
    <property type="molecule type" value="Genomic_DNA"/>
</dbReference>
<dbReference type="GO" id="GO:0009294">
    <property type="term" value="P:DNA-mediated transformation"/>
    <property type="evidence" value="ECO:0007669"/>
    <property type="project" value="InterPro"/>
</dbReference>
<protein>
    <recommendedName>
        <fullName evidence="2">Smf/DprA SLOG domain-containing protein</fullName>
    </recommendedName>
</protein>
<dbReference type="PANTHER" id="PTHR43022:SF1">
    <property type="entry name" value="PROTEIN SMF"/>
    <property type="match status" value="1"/>
</dbReference>
<evidence type="ECO:0000256" key="1">
    <source>
        <dbReference type="ARBA" id="ARBA00006525"/>
    </source>
</evidence>
<dbReference type="InterPro" id="IPR003488">
    <property type="entry name" value="DprA"/>
</dbReference>
<comment type="similarity">
    <text evidence="1">Belongs to the DprA/Smf family.</text>
</comment>
<reference evidence="4" key="1">
    <citation type="journal article" date="2019" name="Int. J. Syst. Evol. Microbiol.">
        <title>The Global Catalogue of Microorganisms (GCM) 10K type strain sequencing project: providing services to taxonomists for standard genome sequencing and annotation.</title>
        <authorList>
            <consortium name="The Broad Institute Genomics Platform"/>
            <consortium name="The Broad Institute Genome Sequencing Center for Infectious Disease"/>
            <person name="Wu L."/>
            <person name="Ma J."/>
        </authorList>
    </citation>
    <scope>NUCLEOTIDE SEQUENCE [LARGE SCALE GENOMIC DNA]</scope>
    <source>
        <strain evidence="4">NBRC 103632</strain>
    </source>
</reference>
<dbReference type="Gene3D" id="3.40.50.450">
    <property type="match status" value="1"/>
</dbReference>
<dbReference type="PANTHER" id="PTHR43022">
    <property type="entry name" value="PROTEIN SMF"/>
    <property type="match status" value="1"/>
</dbReference>
<feature type="domain" description="Smf/DprA SLOG" evidence="2">
    <location>
        <begin position="89"/>
        <end position="278"/>
    </location>
</feature>
<evidence type="ECO:0000259" key="2">
    <source>
        <dbReference type="Pfam" id="PF02481"/>
    </source>
</evidence>
<organism evidence="3 4">
    <name type="scientific">Methylobacterium tardum</name>
    <dbReference type="NCBI Taxonomy" id="374432"/>
    <lineage>
        <taxon>Bacteria</taxon>
        <taxon>Pseudomonadati</taxon>
        <taxon>Pseudomonadota</taxon>
        <taxon>Alphaproteobacteria</taxon>
        <taxon>Hyphomicrobiales</taxon>
        <taxon>Methylobacteriaceae</taxon>
        <taxon>Methylobacterium</taxon>
    </lineage>
</organism>
<dbReference type="InterPro" id="IPR010994">
    <property type="entry name" value="RuvA_2-like"/>
</dbReference>
<dbReference type="InterPro" id="IPR057666">
    <property type="entry name" value="DrpA_SLOG"/>
</dbReference>
<keyword evidence="4" id="KW-1185">Reference proteome</keyword>
<dbReference type="Proteomes" id="UP001157440">
    <property type="component" value="Unassembled WGS sequence"/>
</dbReference>
<dbReference type="AlphaFoldDB" id="A0AA37TKP5"/>
<dbReference type="SUPFAM" id="SSF102405">
    <property type="entry name" value="MCP/YpsA-like"/>
    <property type="match status" value="1"/>
</dbReference>
<name>A0AA37TKP5_9HYPH</name>
<comment type="caution">
    <text evidence="3">The sequence shown here is derived from an EMBL/GenBank/DDBJ whole genome shotgun (WGS) entry which is preliminary data.</text>
</comment>
<accession>A0AA37TKP5</accession>
<gene>
    <name evidence="3" type="ORF">GCM10007890_47690</name>
</gene>